<dbReference type="PANTHER" id="PTHR39962">
    <property type="entry name" value="BLL4848 PROTEIN"/>
    <property type="match status" value="1"/>
</dbReference>
<reference evidence="3 4" key="1">
    <citation type="submission" date="2016-10" db="EMBL/GenBank/DDBJ databases">
        <authorList>
            <person name="de Groot N.N."/>
        </authorList>
    </citation>
    <scope>NUCLEOTIDE SEQUENCE [LARGE SCALE GENOMIC DNA]</scope>
    <source>
        <strain evidence="3 4">CGMCC 1.12097</strain>
    </source>
</reference>
<evidence type="ECO:0000259" key="2">
    <source>
        <dbReference type="Pfam" id="PF17930"/>
    </source>
</evidence>
<dbReference type="InterPro" id="IPR053174">
    <property type="entry name" value="LpxI"/>
</dbReference>
<dbReference type="InterPro" id="IPR041255">
    <property type="entry name" value="LpxI_N"/>
</dbReference>
<feature type="domain" description="LpxI N-terminal" evidence="2">
    <location>
        <begin position="23"/>
        <end position="155"/>
    </location>
</feature>
<proteinExistence type="predicted"/>
<dbReference type="Gene3D" id="3.40.140.80">
    <property type="match status" value="1"/>
</dbReference>
<dbReference type="Gene3D" id="3.40.50.20">
    <property type="match status" value="1"/>
</dbReference>
<gene>
    <name evidence="3" type="ORF">SAMN02927914_00163</name>
</gene>
<accession>A0A1G5V155</accession>
<dbReference type="OrthoDB" id="9789836at2"/>
<dbReference type="PANTHER" id="PTHR39962:SF1">
    <property type="entry name" value="LPXI FAMILY PROTEIN"/>
    <property type="match status" value="1"/>
</dbReference>
<evidence type="ECO:0008006" key="5">
    <source>
        <dbReference type="Google" id="ProtNLM"/>
    </source>
</evidence>
<organism evidence="3 4">
    <name type="scientific">Mesorhizobium qingshengii</name>
    <dbReference type="NCBI Taxonomy" id="1165689"/>
    <lineage>
        <taxon>Bacteria</taxon>
        <taxon>Pseudomonadati</taxon>
        <taxon>Pseudomonadota</taxon>
        <taxon>Alphaproteobacteria</taxon>
        <taxon>Hyphomicrobiales</taxon>
        <taxon>Phyllobacteriaceae</taxon>
        <taxon>Mesorhizobium</taxon>
    </lineage>
</organism>
<evidence type="ECO:0000259" key="1">
    <source>
        <dbReference type="Pfam" id="PF06230"/>
    </source>
</evidence>
<evidence type="ECO:0000313" key="3">
    <source>
        <dbReference type="EMBL" id="SDA39609.1"/>
    </source>
</evidence>
<dbReference type="InterPro" id="IPR043167">
    <property type="entry name" value="LpxI_C_sf"/>
</dbReference>
<dbReference type="Pfam" id="PF17930">
    <property type="entry name" value="LpxI_N"/>
    <property type="match status" value="1"/>
</dbReference>
<feature type="domain" description="LpxI C-terminal" evidence="1">
    <location>
        <begin position="159"/>
        <end position="294"/>
    </location>
</feature>
<name>A0A1G5V155_9HYPH</name>
<dbReference type="STRING" id="1165689.SAMN02927914_00163"/>
<dbReference type="Pfam" id="PF06230">
    <property type="entry name" value="LpxI_C"/>
    <property type="match status" value="1"/>
</dbReference>
<dbReference type="InterPro" id="IPR010415">
    <property type="entry name" value="LpxI_C"/>
</dbReference>
<sequence length="305" mass="31997">MATMSMTKTETARAGLDLPAGAKVGIIAGGGSLPVEIARALAREGRSPFVVMASGEVDRVSDFDAYEQTTMMLEDVGSLLPTLRRHHVTHLVTAGHITRRPRLSAMRLNFGLLAWVPTMLVGLSRGDDTVLKLFVRRIERSGIKVVGAHEIVPELVATEGSLTKVAPRRSDWRDIEAAHAAAKAIGALDIGQAAVAIGGRTIALEGIEGTDGLLERTKQLRSHGRLAGRTRGVLVKCAKPGQELRADLPSIGPQTVEAVHAAGLAGIAVEAGRSLILEGPTVVARANELGLFVIGLPAAEPAHGS</sequence>
<protein>
    <recommendedName>
        <fullName evidence="5">DUF1009 domain-containing protein</fullName>
    </recommendedName>
</protein>
<dbReference type="EMBL" id="FMXM01000002">
    <property type="protein sequence ID" value="SDA39609.1"/>
    <property type="molecule type" value="Genomic_DNA"/>
</dbReference>
<dbReference type="AlphaFoldDB" id="A0A1G5V155"/>
<evidence type="ECO:0000313" key="4">
    <source>
        <dbReference type="Proteomes" id="UP000198588"/>
    </source>
</evidence>
<dbReference type="Proteomes" id="UP000198588">
    <property type="component" value="Unassembled WGS sequence"/>
</dbReference>